<keyword evidence="2" id="KW-1133">Transmembrane helix</keyword>
<dbReference type="RefSeq" id="WP_172124144.1">
    <property type="nucleotide sequence ID" value="NZ_CP042652.1"/>
</dbReference>
<protein>
    <recommendedName>
        <fullName evidence="5">DUF4145 domain-containing protein</fullName>
    </recommendedName>
</protein>
<accession>A0A6M8EVX6</accession>
<evidence type="ECO:0000256" key="1">
    <source>
        <dbReference type="SAM" id="Coils"/>
    </source>
</evidence>
<name>A0A6M8EVX6_9BACT</name>
<keyword evidence="1" id="KW-0175">Coiled coil</keyword>
<dbReference type="AlphaFoldDB" id="A0A6M8EVX6"/>
<evidence type="ECO:0008006" key="5">
    <source>
        <dbReference type="Google" id="ProtNLM"/>
    </source>
</evidence>
<keyword evidence="4" id="KW-1185">Reference proteome</keyword>
<evidence type="ECO:0000313" key="3">
    <source>
        <dbReference type="EMBL" id="QKE27434.1"/>
    </source>
</evidence>
<keyword evidence="2" id="KW-0812">Transmembrane</keyword>
<keyword evidence="2" id="KW-0472">Membrane</keyword>
<dbReference type="Proteomes" id="UP000503483">
    <property type="component" value="Chromosome"/>
</dbReference>
<organism evidence="3 4">
    <name type="scientific">Arcobacter acticola</name>
    <dbReference type="NCBI Taxonomy" id="1849015"/>
    <lineage>
        <taxon>Bacteria</taxon>
        <taxon>Pseudomonadati</taxon>
        <taxon>Campylobacterota</taxon>
        <taxon>Epsilonproteobacteria</taxon>
        <taxon>Campylobacterales</taxon>
        <taxon>Arcobacteraceae</taxon>
        <taxon>Arcobacter</taxon>
    </lineage>
</organism>
<gene>
    <name evidence="3" type="ORF">AACT_0203</name>
</gene>
<evidence type="ECO:0000256" key="2">
    <source>
        <dbReference type="SAM" id="Phobius"/>
    </source>
</evidence>
<dbReference type="EMBL" id="CP042652">
    <property type="protein sequence ID" value="QKE27434.1"/>
    <property type="molecule type" value="Genomic_DNA"/>
</dbReference>
<feature type="transmembrane region" description="Helical" evidence="2">
    <location>
        <begin position="135"/>
        <end position="153"/>
    </location>
</feature>
<proteinExistence type="predicted"/>
<reference evidence="3 4" key="1">
    <citation type="submission" date="2019-08" db="EMBL/GenBank/DDBJ databases">
        <title>Complete genome sequence of Arcobacter acticola.</title>
        <authorList>
            <person name="Miller W."/>
        </authorList>
    </citation>
    <scope>NUCLEOTIDE SEQUENCE [LARGE SCALE GENOMIC DNA]</scope>
    <source>
        <strain evidence="3 4">KCTC 52212</strain>
    </source>
</reference>
<evidence type="ECO:0000313" key="4">
    <source>
        <dbReference type="Proteomes" id="UP000503483"/>
    </source>
</evidence>
<dbReference type="KEGG" id="paco:AACT_0203"/>
<feature type="coiled-coil region" evidence="1">
    <location>
        <begin position="164"/>
        <end position="232"/>
    </location>
</feature>
<sequence length="233" mass="27808">MGKNENLSKKSKHEDIGRIVEFSKRLETFLQENYKAEGKGLHEKISSIEDKLLADFIEVRILRKIATIRNKIVHDDNFEFEGIIDEFEDLFQIVFKQLEIAKNNKERKVNNRNNPEDKFINKNKLKDEDNKYSKFIKILIGITVVLFLYYSVFSENPEIIKENIKEINKIILLEEEKLNNLHNKLKKEQEKQGTLRTFFYDNEVVNDLEKQIKMQNDNLNIFIKELNKEEKKL</sequence>